<dbReference type="InterPro" id="IPR025345">
    <property type="entry name" value="DUF4249"/>
</dbReference>
<evidence type="ECO:0000256" key="2">
    <source>
        <dbReference type="SAM" id="Phobius"/>
    </source>
</evidence>
<keyword evidence="4" id="KW-1185">Reference proteome</keyword>
<gene>
    <name evidence="3" type="ORF">SAMN05192529_12443</name>
</gene>
<evidence type="ECO:0000313" key="4">
    <source>
        <dbReference type="Proteomes" id="UP000199041"/>
    </source>
</evidence>
<keyword evidence="2" id="KW-1133">Transmembrane helix</keyword>
<dbReference type="AlphaFoldDB" id="A0A1H4BUG4"/>
<keyword evidence="2" id="KW-0812">Transmembrane</keyword>
<feature type="region of interest" description="Disordered" evidence="1">
    <location>
        <begin position="256"/>
        <end position="276"/>
    </location>
</feature>
<keyword evidence="2" id="KW-0472">Membrane</keyword>
<feature type="compositionally biased region" description="Polar residues" evidence="1">
    <location>
        <begin position="256"/>
        <end position="267"/>
    </location>
</feature>
<dbReference type="OrthoDB" id="637707at2"/>
<dbReference type="Pfam" id="PF14054">
    <property type="entry name" value="DUF4249"/>
    <property type="match status" value="1"/>
</dbReference>
<name>A0A1H4BUG4_9BACT</name>
<accession>A0A1H4BUG4</accession>
<feature type="transmembrane region" description="Helical" evidence="2">
    <location>
        <begin position="20"/>
        <end position="38"/>
    </location>
</feature>
<organism evidence="3 4">
    <name type="scientific">Arachidicoccus rhizosphaerae</name>
    <dbReference type="NCBI Taxonomy" id="551991"/>
    <lineage>
        <taxon>Bacteria</taxon>
        <taxon>Pseudomonadati</taxon>
        <taxon>Bacteroidota</taxon>
        <taxon>Chitinophagia</taxon>
        <taxon>Chitinophagales</taxon>
        <taxon>Chitinophagaceae</taxon>
        <taxon>Arachidicoccus</taxon>
    </lineage>
</organism>
<dbReference type="EMBL" id="FNQY01000024">
    <property type="protein sequence ID" value="SEA51707.1"/>
    <property type="molecule type" value="Genomic_DNA"/>
</dbReference>
<evidence type="ECO:0008006" key="5">
    <source>
        <dbReference type="Google" id="ProtNLM"/>
    </source>
</evidence>
<dbReference type="Proteomes" id="UP000199041">
    <property type="component" value="Unassembled WGS sequence"/>
</dbReference>
<evidence type="ECO:0000256" key="1">
    <source>
        <dbReference type="SAM" id="MobiDB-lite"/>
    </source>
</evidence>
<reference evidence="3 4" key="1">
    <citation type="submission" date="2016-10" db="EMBL/GenBank/DDBJ databases">
        <authorList>
            <person name="de Groot N.N."/>
        </authorList>
    </citation>
    <scope>NUCLEOTIDE SEQUENCE [LARGE SCALE GENOMIC DNA]</scope>
    <source>
        <strain evidence="3 4">Vu-144</strain>
    </source>
</reference>
<evidence type="ECO:0000313" key="3">
    <source>
        <dbReference type="EMBL" id="SEA51707.1"/>
    </source>
</evidence>
<dbReference type="RefSeq" id="WP_091400468.1">
    <property type="nucleotide sequence ID" value="NZ_FNQY01000024.1"/>
</dbReference>
<sequence length="305" mass="33992">MQVNFQYIWSRFTNCLLKGSLPWSAYLLIGLFVIRMLSGCTKEVNLALQSTAAKLVIEGVVSNGTLGSYVRLSYSQDFTDQNAFTYLSDAVVVLKDSTRSFKDTLKVGLDSDGQPYFYTRKIHPDVGHVYQLLVQANGNTYTARSVMPDTVSFDGITLLAEAGQLNKESVFTAVPKYVDQPGVKNYYRFEQYINGVKDPGISVLNDNVGDGLVNERPIFTKDIDIHLGDTLSVVMIQITQPVYQYFYQLEQNQQELGGTPSNPTSNIYLDADKSTGGNNNNSGAQVLGYFSAEYRQYFTAIIKED</sequence>
<protein>
    <recommendedName>
        <fullName evidence="5">DUF4249 domain-containing protein</fullName>
    </recommendedName>
</protein>
<proteinExistence type="predicted"/>
<dbReference type="STRING" id="551991.SAMN05192529_12443"/>